<dbReference type="InterPro" id="IPR045340">
    <property type="entry name" value="DUF6533"/>
</dbReference>
<dbReference type="Pfam" id="PF20151">
    <property type="entry name" value="DUF6533"/>
    <property type="match status" value="1"/>
</dbReference>
<keyword evidence="1" id="KW-0812">Transmembrane</keyword>
<keyword evidence="1" id="KW-0472">Membrane</keyword>
<dbReference type="OrthoDB" id="2638860at2759"/>
<proteinExistence type="predicted"/>
<dbReference type="Proteomes" id="UP000006514">
    <property type="component" value="Unassembled WGS sequence"/>
</dbReference>
<accession>J0D5P3</accession>
<keyword evidence="1" id="KW-1133">Transmembrane helix</keyword>
<evidence type="ECO:0000313" key="3">
    <source>
        <dbReference type="EMBL" id="EJD34106.1"/>
    </source>
</evidence>
<feature type="transmembrane region" description="Helical" evidence="1">
    <location>
        <begin position="156"/>
        <end position="177"/>
    </location>
</feature>
<sequence>MNPAAEIAALNSASIYKVYDYFLTLSDEVELVWPSSLSLAQVLFYSSRYSMWPETCLELLFYFGTLDDRECRILSAFLGFSLVIGMFLAQGIVVLRTWALWNSCLATKFAFIVVGTMCAAVCAYLAVEWGLETRYVQVSAMTPQAQGCAIMVPYRLVWIGWALFCFNDVALLCMTAIKYRQHFRPGSPKLTAALYRDAFTYFSGMLCTMERTLYSTVAGRIIIGLRAAARAPESTIDLNYLLNPSGMDPLQPNTPPTLAWPG</sequence>
<dbReference type="KEGG" id="adl:AURDEDRAFT_140600"/>
<organism evidence="3 4">
    <name type="scientific">Auricularia subglabra (strain TFB-10046 / SS5)</name>
    <name type="common">White-rot fungus</name>
    <name type="synonym">Auricularia delicata (strain TFB10046)</name>
    <dbReference type="NCBI Taxonomy" id="717982"/>
    <lineage>
        <taxon>Eukaryota</taxon>
        <taxon>Fungi</taxon>
        <taxon>Dikarya</taxon>
        <taxon>Basidiomycota</taxon>
        <taxon>Agaricomycotina</taxon>
        <taxon>Agaricomycetes</taxon>
        <taxon>Auriculariales</taxon>
        <taxon>Auriculariaceae</taxon>
        <taxon>Auricularia</taxon>
    </lineage>
</organism>
<dbReference type="EMBL" id="JH688001">
    <property type="protein sequence ID" value="EJD34106.1"/>
    <property type="molecule type" value="Genomic_DNA"/>
</dbReference>
<feature type="domain" description="DUF6533" evidence="2">
    <location>
        <begin position="18"/>
        <end position="51"/>
    </location>
</feature>
<dbReference type="InParanoid" id="J0D5P3"/>
<reference evidence="4" key="1">
    <citation type="journal article" date="2012" name="Science">
        <title>The Paleozoic origin of enzymatic lignin decomposition reconstructed from 31 fungal genomes.</title>
        <authorList>
            <person name="Floudas D."/>
            <person name="Binder M."/>
            <person name="Riley R."/>
            <person name="Barry K."/>
            <person name="Blanchette R.A."/>
            <person name="Henrissat B."/>
            <person name="Martinez A.T."/>
            <person name="Otillar R."/>
            <person name="Spatafora J.W."/>
            <person name="Yadav J.S."/>
            <person name="Aerts A."/>
            <person name="Benoit I."/>
            <person name="Boyd A."/>
            <person name="Carlson A."/>
            <person name="Copeland A."/>
            <person name="Coutinho P.M."/>
            <person name="de Vries R.P."/>
            <person name="Ferreira P."/>
            <person name="Findley K."/>
            <person name="Foster B."/>
            <person name="Gaskell J."/>
            <person name="Glotzer D."/>
            <person name="Gorecki P."/>
            <person name="Heitman J."/>
            <person name="Hesse C."/>
            <person name="Hori C."/>
            <person name="Igarashi K."/>
            <person name="Jurgens J.A."/>
            <person name="Kallen N."/>
            <person name="Kersten P."/>
            <person name="Kohler A."/>
            <person name="Kuees U."/>
            <person name="Kumar T.K.A."/>
            <person name="Kuo A."/>
            <person name="LaButti K."/>
            <person name="Larrondo L.F."/>
            <person name="Lindquist E."/>
            <person name="Ling A."/>
            <person name="Lombard V."/>
            <person name="Lucas S."/>
            <person name="Lundell T."/>
            <person name="Martin R."/>
            <person name="McLaughlin D.J."/>
            <person name="Morgenstern I."/>
            <person name="Morin E."/>
            <person name="Murat C."/>
            <person name="Nagy L.G."/>
            <person name="Nolan M."/>
            <person name="Ohm R.A."/>
            <person name="Patyshakuliyeva A."/>
            <person name="Rokas A."/>
            <person name="Ruiz-Duenas F.J."/>
            <person name="Sabat G."/>
            <person name="Salamov A."/>
            <person name="Samejima M."/>
            <person name="Schmutz J."/>
            <person name="Slot J.C."/>
            <person name="St John F."/>
            <person name="Stenlid J."/>
            <person name="Sun H."/>
            <person name="Sun S."/>
            <person name="Syed K."/>
            <person name="Tsang A."/>
            <person name="Wiebenga A."/>
            <person name="Young D."/>
            <person name="Pisabarro A."/>
            <person name="Eastwood D.C."/>
            <person name="Martin F."/>
            <person name="Cullen D."/>
            <person name="Grigoriev I.V."/>
            <person name="Hibbett D.S."/>
        </authorList>
    </citation>
    <scope>NUCLEOTIDE SEQUENCE [LARGE SCALE GENOMIC DNA]</scope>
    <source>
        <strain evidence="4">TFB10046</strain>
    </source>
</reference>
<evidence type="ECO:0000256" key="1">
    <source>
        <dbReference type="SAM" id="Phobius"/>
    </source>
</evidence>
<gene>
    <name evidence="3" type="ORF">AURDEDRAFT_140600</name>
</gene>
<evidence type="ECO:0000259" key="2">
    <source>
        <dbReference type="Pfam" id="PF20151"/>
    </source>
</evidence>
<keyword evidence="4" id="KW-1185">Reference proteome</keyword>
<evidence type="ECO:0000313" key="4">
    <source>
        <dbReference type="Proteomes" id="UP000006514"/>
    </source>
</evidence>
<protein>
    <recommendedName>
        <fullName evidence="2">DUF6533 domain-containing protein</fullName>
    </recommendedName>
</protein>
<name>J0D5P3_AURST</name>
<feature type="transmembrane region" description="Helical" evidence="1">
    <location>
        <begin position="107"/>
        <end position="127"/>
    </location>
</feature>
<dbReference type="AlphaFoldDB" id="J0D5P3"/>
<feature type="transmembrane region" description="Helical" evidence="1">
    <location>
        <begin position="73"/>
        <end position="95"/>
    </location>
</feature>